<dbReference type="InterPro" id="IPR011200">
    <property type="entry name" value="UCP012608"/>
</dbReference>
<comment type="caution">
    <text evidence="2">The sequence shown here is derived from an EMBL/GenBank/DDBJ whole genome shotgun (WGS) entry which is preliminary data.</text>
</comment>
<evidence type="ECO:0000256" key="1">
    <source>
        <dbReference type="SAM" id="MobiDB-lite"/>
    </source>
</evidence>
<accession>A0ABU7P0X4</accession>
<reference evidence="2 3" key="1">
    <citation type="submission" date="2023-12" db="EMBL/GenBank/DDBJ databases">
        <title>30 novel species of actinomycetes from the DSMZ collection.</title>
        <authorList>
            <person name="Nouioui I."/>
        </authorList>
    </citation>
    <scope>NUCLEOTIDE SEQUENCE [LARGE SCALE GENOMIC DNA]</scope>
    <source>
        <strain evidence="2 3">DSM 41528</strain>
    </source>
</reference>
<name>A0ABU7P0X4_9ACTN</name>
<keyword evidence="3" id="KW-1185">Reference proteome</keyword>
<feature type="compositionally biased region" description="Basic residues" evidence="1">
    <location>
        <begin position="34"/>
        <end position="45"/>
    </location>
</feature>
<dbReference type="RefSeq" id="WP_330823915.1">
    <property type="nucleotide sequence ID" value="NZ_JAZBJP010000045.1"/>
</dbReference>
<protein>
    <submittedName>
        <fullName evidence="2">DUF2332 domain-containing protein</fullName>
    </submittedName>
</protein>
<proteinExistence type="predicted"/>
<dbReference type="Proteomes" id="UP001307760">
    <property type="component" value="Unassembled WGS sequence"/>
</dbReference>
<organism evidence="2 3">
    <name type="scientific">Streptomyces bugieae</name>
    <dbReference type="NCBI Taxonomy" id="3098223"/>
    <lineage>
        <taxon>Bacteria</taxon>
        <taxon>Bacillati</taxon>
        <taxon>Actinomycetota</taxon>
        <taxon>Actinomycetes</taxon>
        <taxon>Kitasatosporales</taxon>
        <taxon>Streptomycetaceae</taxon>
        <taxon>Streptomyces</taxon>
    </lineage>
</organism>
<dbReference type="EMBL" id="JAZBJP010000045">
    <property type="protein sequence ID" value="MEE4424776.1"/>
    <property type="molecule type" value="Genomic_DNA"/>
</dbReference>
<feature type="region of interest" description="Disordered" evidence="1">
    <location>
        <begin position="1"/>
        <end position="56"/>
    </location>
</feature>
<evidence type="ECO:0000313" key="2">
    <source>
        <dbReference type="EMBL" id="MEE4424776.1"/>
    </source>
</evidence>
<sequence length="447" mass="48407">MVVNAERPGHSERPGPSESPGYAENPGPAERLRNTGHGRHGRPGHRGGTTGSAQDVARRYQEFSWREARGRSDAHEELSARIGQDQELCELLAGSLPAGDKQQPQLLLAAVRHLDGPHAEQGPRGAAAYGRWREWTIRHWDQVRDVILRRGTQTNEPARCATLLPLLARLPQPLALLEVGTSAGLCLHPDRYRYAYGYGYEEGSGYEDGYGYEGRYGYGDAGAPGPGHPGGHGTGAHHRVVGAGAHAPLVEVGAFDSPVVFPCQVQAPVPAPAAQRAHVPARLPEVVWRAGIDLAPLDPVAEPDDLRWLRSLVWPGDEARADRLSAAVDAVRAVPRPRIVRGDLIDELPALAAEAPDGATLVVFHTSVLSYLPFARREEFARLVRSVLDGRDGGGHWVSQEHHSVLPWLPLPAHHTPRPDDPLQLTLALDGHPVALTGPHGQSFRPL</sequence>
<evidence type="ECO:0000313" key="3">
    <source>
        <dbReference type="Proteomes" id="UP001307760"/>
    </source>
</evidence>
<dbReference type="Pfam" id="PF10094">
    <property type="entry name" value="DUF2332"/>
    <property type="match status" value="2"/>
</dbReference>
<gene>
    <name evidence="2" type="ORF">V2J85_36480</name>
</gene>